<dbReference type="Proteomes" id="UP001526430">
    <property type="component" value="Unassembled WGS sequence"/>
</dbReference>
<evidence type="ECO:0000313" key="1">
    <source>
        <dbReference type="EMBL" id="MCW8087335.1"/>
    </source>
</evidence>
<comment type="caution">
    <text evidence="1">The sequence shown here is derived from an EMBL/GenBank/DDBJ whole genome shotgun (WGS) entry which is preliminary data.</text>
</comment>
<accession>A0ABT3NYZ0</accession>
<organism evidence="1 2">
    <name type="scientific">Sabulicella glaciei</name>
    <dbReference type="NCBI Taxonomy" id="2984948"/>
    <lineage>
        <taxon>Bacteria</taxon>
        <taxon>Pseudomonadati</taxon>
        <taxon>Pseudomonadota</taxon>
        <taxon>Alphaproteobacteria</taxon>
        <taxon>Acetobacterales</taxon>
        <taxon>Acetobacteraceae</taxon>
        <taxon>Sabulicella</taxon>
    </lineage>
</organism>
<keyword evidence="2" id="KW-1185">Reference proteome</keyword>
<gene>
    <name evidence="1" type="ORF">OF850_17010</name>
</gene>
<proteinExistence type="predicted"/>
<dbReference type="RefSeq" id="WP_301591516.1">
    <property type="nucleotide sequence ID" value="NZ_JAPFQI010000015.1"/>
</dbReference>
<sequence length="124" mass="13703">MQVADALHFLIEDLIEDARLRHLRKPDQLALEAATDAAQALRQALQSPEGRLPRAALEALLTDTRAQVRKALESGEASGWYWLSREAHTAWIIEVVSVILIKAGEAPILEPRRCAGEALLALFD</sequence>
<name>A0ABT3NYZ0_9PROT</name>
<evidence type="ECO:0000313" key="2">
    <source>
        <dbReference type="Proteomes" id="UP001526430"/>
    </source>
</evidence>
<dbReference type="EMBL" id="JAPFQI010000015">
    <property type="protein sequence ID" value="MCW8087335.1"/>
    <property type="molecule type" value="Genomic_DNA"/>
</dbReference>
<protein>
    <recommendedName>
        <fullName evidence="3">TetR family transcriptional regulator</fullName>
    </recommendedName>
</protein>
<reference evidence="1 2" key="1">
    <citation type="submission" date="2022-10" db="EMBL/GenBank/DDBJ databases">
        <title>Roseococcus glaciei nov., sp. nov., isolated from glacier.</title>
        <authorList>
            <person name="Liu Q."/>
            <person name="Xin Y.-H."/>
        </authorList>
    </citation>
    <scope>NUCLEOTIDE SEQUENCE [LARGE SCALE GENOMIC DNA]</scope>
    <source>
        <strain evidence="1 2">MDT2-1-1</strain>
    </source>
</reference>
<evidence type="ECO:0008006" key="3">
    <source>
        <dbReference type="Google" id="ProtNLM"/>
    </source>
</evidence>